<gene>
    <name evidence="9" type="ORF">BSZ05_10985</name>
</gene>
<evidence type="ECO:0000313" key="9">
    <source>
        <dbReference type="EMBL" id="ASI90254.1"/>
    </source>
</evidence>
<dbReference type="InterPro" id="IPR036852">
    <property type="entry name" value="Peptidase_S8/S53_dom_sf"/>
</dbReference>
<keyword evidence="4 5" id="KW-0720">Serine protease</keyword>
<dbReference type="SUPFAM" id="SSF54897">
    <property type="entry name" value="Protease propeptides/inhibitors"/>
    <property type="match status" value="1"/>
</dbReference>
<dbReference type="PANTHER" id="PTHR43806">
    <property type="entry name" value="PEPTIDASE S8"/>
    <property type="match status" value="1"/>
</dbReference>
<evidence type="ECO:0000256" key="1">
    <source>
        <dbReference type="ARBA" id="ARBA00011073"/>
    </source>
</evidence>
<feature type="domain" description="Peptidase S8/S53" evidence="8">
    <location>
        <begin position="144"/>
        <end position="362"/>
    </location>
</feature>
<evidence type="ECO:0000256" key="3">
    <source>
        <dbReference type="ARBA" id="ARBA00022801"/>
    </source>
</evidence>
<keyword evidence="3 5" id="KW-0378">Hydrolase</keyword>
<dbReference type="PROSITE" id="PS00138">
    <property type="entry name" value="SUBTILASE_SER"/>
    <property type="match status" value="1"/>
</dbReference>
<keyword evidence="2 5" id="KW-0645">Protease</keyword>
<evidence type="ECO:0000256" key="5">
    <source>
        <dbReference type="PROSITE-ProRule" id="PRU01240"/>
    </source>
</evidence>
<dbReference type="RefSeq" id="WP_088876854.1">
    <property type="nucleotide sequence ID" value="NZ_CP018308.1"/>
</dbReference>
<evidence type="ECO:0000256" key="6">
    <source>
        <dbReference type="SAM" id="MobiDB-lite"/>
    </source>
</evidence>
<dbReference type="Gene3D" id="3.40.50.200">
    <property type="entry name" value="Peptidase S8/S53 domain"/>
    <property type="match status" value="1"/>
</dbReference>
<evidence type="ECO:0000313" key="10">
    <source>
        <dbReference type="Proteomes" id="UP000197092"/>
    </source>
</evidence>
<dbReference type="PROSITE" id="PS00137">
    <property type="entry name" value="SUBTILASE_HIS"/>
    <property type="match status" value="1"/>
</dbReference>
<dbReference type="InterPro" id="IPR022398">
    <property type="entry name" value="Peptidase_S8_His-AS"/>
</dbReference>
<feature type="active site" description="Charge relay system" evidence="5">
    <location>
        <position position="146"/>
    </location>
</feature>
<feature type="chain" id="PRO_5042958991" evidence="7">
    <location>
        <begin position="22"/>
        <end position="390"/>
    </location>
</feature>
<dbReference type="Proteomes" id="UP000197092">
    <property type="component" value="Chromosome 1"/>
</dbReference>
<comment type="similarity">
    <text evidence="1 5">Belongs to the peptidase S8 family.</text>
</comment>
<name>A0AAN1KNB8_9VIBR</name>
<accession>A0AAN1KNB8</accession>
<dbReference type="PROSITE" id="PS51892">
    <property type="entry name" value="SUBTILASE"/>
    <property type="match status" value="1"/>
</dbReference>
<dbReference type="PANTHER" id="PTHR43806:SF11">
    <property type="entry name" value="CEREVISIN-RELATED"/>
    <property type="match status" value="1"/>
</dbReference>
<feature type="active site" description="Charge relay system" evidence="5">
    <location>
        <position position="179"/>
    </location>
</feature>
<dbReference type="KEGG" id="vsh:BSZ05_10985"/>
<dbReference type="GO" id="GO:0006508">
    <property type="term" value="P:proteolysis"/>
    <property type="evidence" value="ECO:0007669"/>
    <property type="project" value="UniProtKB-KW"/>
</dbReference>
<dbReference type="InterPro" id="IPR037045">
    <property type="entry name" value="S8pro/Inhibitor_I9_sf"/>
</dbReference>
<organism evidence="9 10">
    <name type="scientific">Vibrio mediterranei</name>
    <dbReference type="NCBI Taxonomy" id="689"/>
    <lineage>
        <taxon>Bacteria</taxon>
        <taxon>Pseudomonadati</taxon>
        <taxon>Pseudomonadota</taxon>
        <taxon>Gammaproteobacteria</taxon>
        <taxon>Vibrionales</taxon>
        <taxon>Vibrionaceae</taxon>
        <taxon>Vibrio</taxon>
    </lineage>
</organism>
<proteinExistence type="inferred from homology"/>
<dbReference type="GO" id="GO:0004252">
    <property type="term" value="F:serine-type endopeptidase activity"/>
    <property type="evidence" value="ECO:0007669"/>
    <property type="project" value="UniProtKB-UniRule"/>
</dbReference>
<dbReference type="EMBL" id="CP018308">
    <property type="protein sequence ID" value="ASI90254.1"/>
    <property type="molecule type" value="Genomic_DNA"/>
</dbReference>
<dbReference type="GO" id="GO:0005615">
    <property type="term" value="C:extracellular space"/>
    <property type="evidence" value="ECO:0007669"/>
    <property type="project" value="TreeGrafter"/>
</dbReference>
<dbReference type="PRINTS" id="PR00723">
    <property type="entry name" value="SUBTILISIN"/>
</dbReference>
<feature type="active site" description="Charge relay system" evidence="5">
    <location>
        <position position="352"/>
    </location>
</feature>
<evidence type="ECO:0000256" key="4">
    <source>
        <dbReference type="ARBA" id="ARBA00022825"/>
    </source>
</evidence>
<feature type="signal peptide" evidence="7">
    <location>
        <begin position="1"/>
        <end position="21"/>
    </location>
</feature>
<evidence type="ECO:0000259" key="8">
    <source>
        <dbReference type="Pfam" id="PF00082"/>
    </source>
</evidence>
<evidence type="ECO:0000256" key="2">
    <source>
        <dbReference type="ARBA" id="ARBA00022670"/>
    </source>
</evidence>
<keyword evidence="7" id="KW-0732">Signal</keyword>
<dbReference type="InterPro" id="IPR023828">
    <property type="entry name" value="Peptidase_S8_Ser-AS"/>
</dbReference>
<dbReference type="InterPro" id="IPR000209">
    <property type="entry name" value="Peptidase_S8/S53_dom"/>
</dbReference>
<dbReference type="SUPFAM" id="SSF52743">
    <property type="entry name" value="Subtilisin-like"/>
    <property type="match status" value="1"/>
</dbReference>
<dbReference type="InterPro" id="IPR050131">
    <property type="entry name" value="Peptidase_S8_subtilisin-like"/>
</dbReference>
<dbReference type="AlphaFoldDB" id="A0AAN1KNB8"/>
<protein>
    <submittedName>
        <fullName evidence="9">Peptidase</fullName>
    </submittedName>
</protein>
<dbReference type="Gene3D" id="3.30.70.80">
    <property type="entry name" value="Peptidase S8 propeptide/proteinase inhibitor I9"/>
    <property type="match status" value="1"/>
</dbReference>
<reference evidence="10" key="1">
    <citation type="submission" date="2016-12" db="EMBL/GenBank/DDBJ databases">
        <title>Comparative genomic analysis reveals the diversity, evolution, and environmental adaptation strategies of the genus Vibrio.</title>
        <authorList>
            <person name="Lin H."/>
            <person name="Wang X."/>
            <person name="Zhang X.-H."/>
        </authorList>
    </citation>
    <scope>NUCLEOTIDE SEQUENCE [LARGE SCALE GENOMIC DNA]</scope>
    <source>
        <strain evidence="10">QT6D1</strain>
    </source>
</reference>
<dbReference type="Pfam" id="PF00082">
    <property type="entry name" value="Peptidase_S8"/>
    <property type="match status" value="1"/>
</dbReference>
<evidence type="ECO:0000256" key="7">
    <source>
        <dbReference type="SAM" id="SignalP"/>
    </source>
</evidence>
<dbReference type="InterPro" id="IPR015500">
    <property type="entry name" value="Peptidase_S8_subtilisin-rel"/>
</dbReference>
<feature type="region of interest" description="Disordered" evidence="6">
    <location>
        <begin position="102"/>
        <end position="123"/>
    </location>
</feature>
<sequence>MRVQQISAVILFGMLSSSAWAVVGQGYDFKNKFIVVFDNNVSDKQWKEVESFVVQNNGQVKRQYRHALKGLAITLPPQAKASLQRFSSIKYIENDRLVMALPRGGKPNKGGDDNSTPPTPQEVPWGITRIGGPSEESSFPTAWVIDSGIDSRHADLNVDRSRGVNFARGKNTTEDGNGHGTHVAGTIAAIDNDIDVVGVAPGAAVVPVRVLDNSGSGSMSGVVAGVDYVAANASAGDCANMSLGGSGYSRALDEALIAAVNATGIVFAVAAGNSGADIIGYTPAVTQYPGVYTISAFAEGDTVASFSNYSNNNVYTRSDGANVATEMEYAMPGVNVLSTQSGGGVVAYNGTSMAAPHFCGLVLAVGVDGINASDVIVDSRDAFDDPVATK</sequence>